<sequence length="223" mass="24066">MSVQQSVAHDEGVGPLRPLARQMLQAASVFGCTFDIRCVALVLQRTVAELLPSVHEALAAGVLVENGVHLGFRDDAAREEAYYALPDTVRRMLHREAADALLSIGSTLEAAALVANGQNIGHATVVPLRQVSRGEVGRHSRGADDGQPAADRPTFGWASLTDAELRVARLAASGLTNRLIADELSLSRHTVESHLRHAFRKLDIRSRVELTRAVLAHEPAADR</sequence>
<keyword evidence="3" id="KW-0804">Transcription</keyword>
<reference evidence="6 7" key="1">
    <citation type="journal article" date="2019" name="Int. J. Syst. Evol. Microbiol.">
        <title>The Global Catalogue of Microorganisms (GCM) 10K type strain sequencing project: providing services to taxonomists for standard genome sequencing and annotation.</title>
        <authorList>
            <consortium name="The Broad Institute Genomics Platform"/>
            <consortium name="The Broad Institute Genome Sequencing Center for Infectious Disease"/>
            <person name="Wu L."/>
            <person name="Ma J."/>
        </authorList>
    </citation>
    <scope>NUCLEOTIDE SEQUENCE [LARGE SCALE GENOMIC DNA]</scope>
    <source>
        <strain evidence="6 7">JCM 14306</strain>
    </source>
</reference>
<dbReference type="Proteomes" id="UP001501319">
    <property type="component" value="Unassembled WGS sequence"/>
</dbReference>
<evidence type="ECO:0000256" key="4">
    <source>
        <dbReference type="SAM" id="MobiDB-lite"/>
    </source>
</evidence>
<dbReference type="Pfam" id="PF00196">
    <property type="entry name" value="GerE"/>
    <property type="match status" value="1"/>
</dbReference>
<dbReference type="SMART" id="SM00421">
    <property type="entry name" value="HTH_LUXR"/>
    <property type="match status" value="1"/>
</dbReference>
<organism evidence="6 7">
    <name type="scientific">Kribbella alba</name>
    <dbReference type="NCBI Taxonomy" id="190197"/>
    <lineage>
        <taxon>Bacteria</taxon>
        <taxon>Bacillati</taxon>
        <taxon>Actinomycetota</taxon>
        <taxon>Actinomycetes</taxon>
        <taxon>Propionibacteriales</taxon>
        <taxon>Kribbellaceae</taxon>
        <taxon>Kribbella</taxon>
    </lineage>
</organism>
<dbReference type="PROSITE" id="PS50043">
    <property type="entry name" value="HTH_LUXR_2"/>
    <property type="match status" value="1"/>
</dbReference>
<name>A0ABN2F9Q1_9ACTN</name>
<dbReference type="Gene3D" id="1.10.10.10">
    <property type="entry name" value="Winged helix-like DNA-binding domain superfamily/Winged helix DNA-binding domain"/>
    <property type="match status" value="1"/>
</dbReference>
<dbReference type="PANTHER" id="PTHR44688">
    <property type="entry name" value="DNA-BINDING TRANSCRIPTIONAL ACTIVATOR DEVR_DOSR"/>
    <property type="match status" value="1"/>
</dbReference>
<dbReference type="SUPFAM" id="SSF46894">
    <property type="entry name" value="C-terminal effector domain of the bipartite response regulators"/>
    <property type="match status" value="1"/>
</dbReference>
<comment type="caution">
    <text evidence="6">The sequence shown here is derived from an EMBL/GenBank/DDBJ whole genome shotgun (WGS) entry which is preliminary data.</text>
</comment>
<dbReference type="InterPro" id="IPR016032">
    <property type="entry name" value="Sig_transdc_resp-reg_C-effctor"/>
</dbReference>
<evidence type="ECO:0000259" key="5">
    <source>
        <dbReference type="PROSITE" id="PS50043"/>
    </source>
</evidence>
<dbReference type="PRINTS" id="PR00038">
    <property type="entry name" value="HTHLUXR"/>
</dbReference>
<dbReference type="InterPro" id="IPR000792">
    <property type="entry name" value="Tscrpt_reg_LuxR_C"/>
</dbReference>
<keyword evidence="1" id="KW-0805">Transcription regulation</keyword>
<keyword evidence="7" id="KW-1185">Reference proteome</keyword>
<feature type="region of interest" description="Disordered" evidence="4">
    <location>
        <begin position="134"/>
        <end position="153"/>
    </location>
</feature>
<dbReference type="PROSITE" id="PS00622">
    <property type="entry name" value="HTH_LUXR_1"/>
    <property type="match status" value="1"/>
</dbReference>
<feature type="compositionally biased region" description="Basic and acidic residues" evidence="4">
    <location>
        <begin position="135"/>
        <end position="144"/>
    </location>
</feature>
<dbReference type="RefSeq" id="WP_344111185.1">
    <property type="nucleotide sequence ID" value="NZ_BAAANE010000004.1"/>
</dbReference>
<evidence type="ECO:0000313" key="7">
    <source>
        <dbReference type="Proteomes" id="UP001501319"/>
    </source>
</evidence>
<dbReference type="InterPro" id="IPR036388">
    <property type="entry name" value="WH-like_DNA-bd_sf"/>
</dbReference>
<protein>
    <recommendedName>
        <fullName evidence="5">HTH luxR-type domain-containing protein</fullName>
    </recommendedName>
</protein>
<dbReference type="PANTHER" id="PTHR44688:SF16">
    <property type="entry name" value="DNA-BINDING TRANSCRIPTIONAL ACTIVATOR DEVR_DOSR"/>
    <property type="match status" value="1"/>
</dbReference>
<evidence type="ECO:0000313" key="6">
    <source>
        <dbReference type="EMBL" id="GAA1634512.1"/>
    </source>
</evidence>
<keyword evidence="2" id="KW-0238">DNA-binding</keyword>
<accession>A0ABN2F9Q1</accession>
<dbReference type="CDD" id="cd06170">
    <property type="entry name" value="LuxR_C_like"/>
    <property type="match status" value="1"/>
</dbReference>
<gene>
    <name evidence="6" type="ORF">GCM10009744_24060</name>
</gene>
<evidence type="ECO:0000256" key="2">
    <source>
        <dbReference type="ARBA" id="ARBA00023125"/>
    </source>
</evidence>
<evidence type="ECO:0000256" key="1">
    <source>
        <dbReference type="ARBA" id="ARBA00023015"/>
    </source>
</evidence>
<evidence type="ECO:0000256" key="3">
    <source>
        <dbReference type="ARBA" id="ARBA00023163"/>
    </source>
</evidence>
<dbReference type="EMBL" id="BAAANE010000004">
    <property type="protein sequence ID" value="GAA1634512.1"/>
    <property type="molecule type" value="Genomic_DNA"/>
</dbReference>
<proteinExistence type="predicted"/>
<feature type="domain" description="HTH luxR-type" evidence="5">
    <location>
        <begin position="153"/>
        <end position="218"/>
    </location>
</feature>